<gene>
    <name evidence="3" type="ORF">H8E80_08900</name>
</gene>
<evidence type="ECO:0000256" key="1">
    <source>
        <dbReference type="ARBA" id="ARBA00007189"/>
    </source>
</evidence>
<keyword evidence="2" id="KW-0175">Coiled coil</keyword>
<protein>
    <submittedName>
        <fullName evidence="3">DUF2325 domain-containing protein</fullName>
    </submittedName>
</protein>
<dbReference type="InterPro" id="IPR016772">
    <property type="entry name" value="UCP020408"/>
</dbReference>
<dbReference type="Proteomes" id="UP000603545">
    <property type="component" value="Unassembled WGS sequence"/>
</dbReference>
<dbReference type="EMBL" id="JACNLL010000078">
    <property type="protein sequence ID" value="MBC8200140.1"/>
    <property type="molecule type" value="Genomic_DNA"/>
</dbReference>
<evidence type="ECO:0000313" key="3">
    <source>
        <dbReference type="EMBL" id="MBC8200140.1"/>
    </source>
</evidence>
<organism evidence="3 4">
    <name type="scientific">Candidatus Desulfaltia bathyphila</name>
    <dbReference type="NCBI Taxonomy" id="2841697"/>
    <lineage>
        <taxon>Bacteria</taxon>
        <taxon>Pseudomonadati</taxon>
        <taxon>Thermodesulfobacteriota</taxon>
        <taxon>Desulfobacteria</taxon>
        <taxon>Desulfobacterales</taxon>
        <taxon>Desulfobacterales incertae sedis</taxon>
        <taxon>Candidatus Desulfaltia</taxon>
    </lineage>
</organism>
<name>A0A8J6N912_9BACT</name>
<evidence type="ECO:0000313" key="4">
    <source>
        <dbReference type="Proteomes" id="UP000603545"/>
    </source>
</evidence>
<dbReference type="Gene3D" id="1.10.287.1490">
    <property type="match status" value="1"/>
</dbReference>
<accession>A0A8J6N912</accession>
<sequence>METPGSNIMSHIDLKQDGNPLLPVEPVKAECDDNRSRHRSWMIHRHFKCPVVGTCLSLEEQKRILTKTGHSIKNRSAYEIHGIFVHSLSDKNRLSTRIDAYLHRKFKHEISKFSGLDRALFLDAWKTHFQKGEIAGLLWVAATRPDLKAEDIRSIFGDVHMQMHLNTVWNRKARQRLSFQEEENRKLKERLQQESAMRRALKKENKSLKKDVNELRRGYAFFEKEKMKIEKELSELSDNSGFFNLQAENRELRVDMRKLSDEVSSYKKRMTDLQDQNSRLLGDIDRQREINGHLRKEMERNIIRISAMNRCDETCPSFDLCQKRILIVGGIVKIKDRYKKLIEENGGIFEYHDGYMKGGTKGLKGQVRRADMVLCPVNCNSHNACSLTKKLGKKYNRPVHMLAGSGLSAISQALLKNAGIN</sequence>
<proteinExistence type="inferred from homology"/>
<reference evidence="3 4" key="1">
    <citation type="submission" date="2020-08" db="EMBL/GenBank/DDBJ databases">
        <title>Bridging the membrane lipid divide: bacteria of the FCB group superphylum have the potential to synthesize archaeal ether lipids.</title>
        <authorList>
            <person name="Villanueva L."/>
            <person name="Von Meijenfeldt F.A.B."/>
            <person name="Westbye A.B."/>
            <person name="Yadav S."/>
            <person name="Hopmans E.C."/>
            <person name="Dutilh B.E."/>
            <person name="Sinninghe Damste J.S."/>
        </authorList>
    </citation>
    <scope>NUCLEOTIDE SEQUENCE [LARGE SCALE GENOMIC DNA]</scope>
    <source>
        <strain evidence="3">NIOZ-UU82</strain>
    </source>
</reference>
<feature type="coiled-coil region" evidence="2">
    <location>
        <begin position="170"/>
        <end position="276"/>
    </location>
</feature>
<comment type="similarity">
    <text evidence="1">Belongs to the UPF0751 family.</text>
</comment>
<evidence type="ECO:0000256" key="2">
    <source>
        <dbReference type="SAM" id="Coils"/>
    </source>
</evidence>
<dbReference type="Pfam" id="PF10087">
    <property type="entry name" value="DUF2325"/>
    <property type="match status" value="1"/>
</dbReference>
<dbReference type="AlphaFoldDB" id="A0A8J6N912"/>
<comment type="caution">
    <text evidence="3">The sequence shown here is derived from an EMBL/GenBank/DDBJ whole genome shotgun (WGS) entry which is preliminary data.</text>
</comment>